<evidence type="ECO:0000256" key="1">
    <source>
        <dbReference type="SAM" id="Phobius"/>
    </source>
</evidence>
<reference evidence="2" key="1">
    <citation type="journal article" date="2014" name="Front. Microbiol.">
        <title>High frequency of phylogenetically diverse reductive dehalogenase-homologous genes in deep subseafloor sedimentary metagenomes.</title>
        <authorList>
            <person name="Kawai M."/>
            <person name="Futagami T."/>
            <person name="Toyoda A."/>
            <person name="Takaki Y."/>
            <person name="Nishi S."/>
            <person name="Hori S."/>
            <person name="Arai W."/>
            <person name="Tsubouchi T."/>
            <person name="Morono Y."/>
            <person name="Uchiyama I."/>
            <person name="Ito T."/>
            <person name="Fujiyama A."/>
            <person name="Inagaki F."/>
            <person name="Takami H."/>
        </authorList>
    </citation>
    <scope>NUCLEOTIDE SEQUENCE</scope>
    <source>
        <strain evidence="2">Expedition CK06-06</strain>
    </source>
</reference>
<name>X1V5G9_9ZZZZ</name>
<protein>
    <submittedName>
        <fullName evidence="2">Uncharacterized protein</fullName>
    </submittedName>
</protein>
<keyword evidence="1" id="KW-0812">Transmembrane</keyword>
<keyword evidence="1" id="KW-1133">Transmembrane helix</keyword>
<dbReference type="AlphaFoldDB" id="X1V5G9"/>
<organism evidence="2">
    <name type="scientific">marine sediment metagenome</name>
    <dbReference type="NCBI Taxonomy" id="412755"/>
    <lineage>
        <taxon>unclassified sequences</taxon>
        <taxon>metagenomes</taxon>
        <taxon>ecological metagenomes</taxon>
    </lineage>
</organism>
<proteinExistence type="predicted"/>
<dbReference type="EMBL" id="BARW01036258">
    <property type="protein sequence ID" value="GAJ25028.1"/>
    <property type="molecule type" value="Genomic_DNA"/>
</dbReference>
<feature type="transmembrane region" description="Helical" evidence="1">
    <location>
        <begin position="20"/>
        <end position="42"/>
    </location>
</feature>
<accession>X1V5G9</accession>
<feature type="non-terminal residue" evidence="2">
    <location>
        <position position="1"/>
    </location>
</feature>
<gene>
    <name evidence="2" type="ORF">S12H4_56327</name>
</gene>
<comment type="caution">
    <text evidence="2">The sequence shown here is derived from an EMBL/GenBank/DDBJ whole genome shotgun (WGS) entry which is preliminary data.</text>
</comment>
<keyword evidence="1" id="KW-0472">Membrane</keyword>
<sequence length="50" mass="5520">LGLLINALYIDVFEASKVAFTYWALVGVLLASILSQQGAVIVKKRKKNKK</sequence>
<evidence type="ECO:0000313" key="2">
    <source>
        <dbReference type="EMBL" id="GAJ25028.1"/>
    </source>
</evidence>